<name>A0A378IF93_9GAMM</name>
<protein>
    <submittedName>
        <fullName evidence="3">Dot/Icm secretion system substrate</fullName>
    </submittedName>
    <submittedName>
        <fullName evidence="2">Substrate of the Dot/Icm secretion system</fullName>
    </submittedName>
</protein>
<dbReference type="OrthoDB" id="5635174at2"/>
<dbReference type="EMBL" id="LNXX01000027">
    <property type="protein sequence ID" value="KTC86268.1"/>
    <property type="molecule type" value="Genomic_DNA"/>
</dbReference>
<dbReference type="Proteomes" id="UP000255316">
    <property type="component" value="Unassembled WGS sequence"/>
</dbReference>
<dbReference type="Proteomes" id="UP000054854">
    <property type="component" value="Unassembled WGS sequence"/>
</dbReference>
<sequence length="277" mass="31521">MSANAPSLSIAKDVTLPPKPELLKAMQNAEKSPELARYLKERVHDIVENSRFYKKSPEAMEAAKEVEKAIDEFVQFVEYKFSQRGQIWLGDLPETSSFKNMQTGIAEKAISNLVEKNYEGIRFDFAISQDGHFVRGYAAPGTDAPLEESTVESLDQLFNAWLAKKYQIATEDGYLFKTDDKGNHIRKLTVDEVEQLLADSAKDFRDYVRESNVSTELITRQREYPGEQRLEEKRTRAAAKKAVEQVIEAKKQESVQEETSVPEHEVEEQQGPGRQVT</sequence>
<dbReference type="InterPro" id="IPR056465">
    <property type="entry name" value="DotY"/>
</dbReference>
<evidence type="ECO:0000313" key="2">
    <source>
        <dbReference type="EMBL" id="KTC86268.1"/>
    </source>
</evidence>
<dbReference type="InterPro" id="IPR049927">
    <property type="entry name" value="DotY_N"/>
</dbReference>
<dbReference type="STRING" id="28085.Lcin_1728"/>
<dbReference type="RefSeq" id="WP_058464900.1">
    <property type="nucleotide sequence ID" value="NZ_CAAAHQ010000027.1"/>
</dbReference>
<dbReference type="EMBL" id="UGNX01000001">
    <property type="protein sequence ID" value="STX33879.1"/>
    <property type="molecule type" value="Genomic_DNA"/>
</dbReference>
<keyword evidence="4" id="KW-1185">Reference proteome</keyword>
<reference evidence="2 4" key="1">
    <citation type="submission" date="2015-11" db="EMBL/GenBank/DDBJ databases">
        <title>Genomic analysis of 38 Legionella species identifies large and diverse effector repertoires.</title>
        <authorList>
            <person name="Burstein D."/>
            <person name="Amaro F."/>
            <person name="Zusman T."/>
            <person name="Lifshitz Z."/>
            <person name="Cohen O."/>
            <person name="Gilbert J.A."/>
            <person name="Pupko T."/>
            <person name="Shuman H.A."/>
            <person name="Segal G."/>
        </authorList>
    </citation>
    <scope>NUCLEOTIDE SEQUENCE [LARGE SCALE GENOMIC DNA]</scope>
    <source>
        <strain evidence="2 4">CDC#72-OH-14</strain>
    </source>
</reference>
<feature type="region of interest" description="Disordered" evidence="1">
    <location>
        <begin position="249"/>
        <end position="277"/>
    </location>
</feature>
<dbReference type="CDD" id="cd22643">
    <property type="entry name" value="DotY_NTD"/>
    <property type="match status" value="1"/>
</dbReference>
<gene>
    <name evidence="2" type="ORF">Lcin_1728</name>
    <name evidence="3" type="ORF">NCTC12438_00459</name>
</gene>
<dbReference type="Pfam" id="PF23131">
    <property type="entry name" value="DotY"/>
    <property type="match status" value="1"/>
</dbReference>
<organism evidence="3 5">
    <name type="scientific">Legionella cincinnatiensis</name>
    <dbReference type="NCBI Taxonomy" id="28085"/>
    <lineage>
        <taxon>Bacteria</taxon>
        <taxon>Pseudomonadati</taxon>
        <taxon>Pseudomonadota</taxon>
        <taxon>Gammaproteobacteria</taxon>
        <taxon>Legionellales</taxon>
        <taxon>Legionellaceae</taxon>
        <taxon>Legionella</taxon>
    </lineage>
</organism>
<reference evidence="3 5" key="2">
    <citation type="submission" date="2018-06" db="EMBL/GenBank/DDBJ databases">
        <authorList>
            <consortium name="Pathogen Informatics"/>
            <person name="Doyle S."/>
        </authorList>
    </citation>
    <scope>NUCLEOTIDE SEQUENCE [LARGE SCALE GENOMIC DNA]</scope>
    <source>
        <strain evidence="3 5">NCTC12438</strain>
    </source>
</reference>
<evidence type="ECO:0000256" key="1">
    <source>
        <dbReference type="SAM" id="MobiDB-lite"/>
    </source>
</evidence>
<evidence type="ECO:0000313" key="5">
    <source>
        <dbReference type="Proteomes" id="UP000255316"/>
    </source>
</evidence>
<evidence type="ECO:0000313" key="3">
    <source>
        <dbReference type="EMBL" id="STX33879.1"/>
    </source>
</evidence>
<proteinExistence type="predicted"/>
<dbReference type="AlphaFoldDB" id="A0A378IF93"/>
<evidence type="ECO:0000313" key="4">
    <source>
        <dbReference type="Proteomes" id="UP000054854"/>
    </source>
</evidence>
<accession>A0A378IF93</accession>